<comment type="similarity">
    <text evidence="2 8">Belongs to the GPN-loop GTPase family.</text>
</comment>
<keyword evidence="9" id="KW-0067">ATP-binding</keyword>
<evidence type="ECO:0000313" key="9">
    <source>
        <dbReference type="EMBL" id="OAF68582.1"/>
    </source>
</evidence>
<comment type="caution">
    <text evidence="9">The sequence shown here is derived from an EMBL/GenBank/DDBJ whole genome shotgun (WGS) entry which is preliminary data.</text>
</comment>
<dbReference type="GO" id="GO:0005525">
    <property type="term" value="F:GTP binding"/>
    <property type="evidence" value="ECO:0007669"/>
    <property type="project" value="UniProtKB-KW"/>
</dbReference>
<evidence type="ECO:0000256" key="1">
    <source>
        <dbReference type="ARBA" id="ARBA00003181"/>
    </source>
</evidence>
<accession>A0A177B4C3</accession>
<sequence length="273" mass="31293">MNKFYGEVIIGPPGSGKSTYCNGRKQFLLCFGVRAIIINLDPGNENLPYDCDINISKLIKMKELMENDDLGPNGTIVKAYEYISKNYMWVIDNILPFMNEKVYFLFDLPGQIELVTHYDYTHNIFDHLTKNLNIHLCVVNLIECTCACDSTRFIQSCITSLICMLRLSLPQVNVMSKSDLLLKISHKLSFKIDYYTDVLNMSYLIDEIQSRNTKFKKLNKGICAVIENSSLVSFMLLDVENKELMLKLGLEIAKAIGNYTLYNHDVRNLVHTI</sequence>
<evidence type="ECO:0000256" key="3">
    <source>
        <dbReference type="ARBA" id="ARBA00014588"/>
    </source>
</evidence>
<evidence type="ECO:0000256" key="4">
    <source>
        <dbReference type="ARBA" id="ARBA00022741"/>
    </source>
</evidence>
<evidence type="ECO:0000256" key="8">
    <source>
        <dbReference type="RuleBase" id="RU365059"/>
    </source>
</evidence>
<dbReference type="AlphaFoldDB" id="A0A177B4C3"/>
<dbReference type="PANTHER" id="PTHR21231">
    <property type="entry name" value="XPA-BINDING PROTEIN 1-RELATED"/>
    <property type="match status" value="1"/>
</dbReference>
<dbReference type="SUPFAM" id="SSF52540">
    <property type="entry name" value="P-loop containing nucleoside triphosphate hydrolases"/>
    <property type="match status" value="1"/>
</dbReference>
<name>A0A177B4C3_9BILA</name>
<evidence type="ECO:0000313" key="10">
    <source>
        <dbReference type="Proteomes" id="UP000078046"/>
    </source>
</evidence>
<comment type="function">
    <text evidence="1 8">Small GTPase required for proper localization of RNA polymerase II and III (RNAPII and RNAPIII). May act at an RNAP assembly step prior to nuclear import.</text>
</comment>
<evidence type="ECO:0000256" key="7">
    <source>
        <dbReference type="ARBA" id="ARBA00046611"/>
    </source>
</evidence>
<dbReference type="InterPro" id="IPR027417">
    <property type="entry name" value="P-loop_NTPase"/>
</dbReference>
<organism evidence="9 10">
    <name type="scientific">Intoshia linei</name>
    <dbReference type="NCBI Taxonomy" id="1819745"/>
    <lineage>
        <taxon>Eukaryota</taxon>
        <taxon>Metazoa</taxon>
        <taxon>Spiralia</taxon>
        <taxon>Lophotrochozoa</taxon>
        <taxon>Mesozoa</taxon>
        <taxon>Orthonectida</taxon>
        <taxon>Rhopaluridae</taxon>
        <taxon>Intoshia</taxon>
    </lineage>
</organism>
<dbReference type="Pfam" id="PF03029">
    <property type="entry name" value="ATP_bind_1"/>
    <property type="match status" value="1"/>
</dbReference>
<dbReference type="OrthoDB" id="5839at2759"/>
<keyword evidence="6 8" id="KW-0342">GTP-binding</keyword>
<keyword evidence="10" id="KW-1185">Reference proteome</keyword>
<dbReference type="Gene3D" id="3.40.50.300">
    <property type="entry name" value="P-loop containing nucleotide triphosphate hydrolases"/>
    <property type="match status" value="1"/>
</dbReference>
<dbReference type="GO" id="GO:0005737">
    <property type="term" value="C:cytoplasm"/>
    <property type="evidence" value="ECO:0007669"/>
    <property type="project" value="TreeGrafter"/>
</dbReference>
<protein>
    <recommendedName>
        <fullName evidence="3 8">GPN-loop GTPase 2</fullName>
    </recommendedName>
</protein>
<dbReference type="GO" id="GO:0003924">
    <property type="term" value="F:GTPase activity"/>
    <property type="evidence" value="ECO:0007669"/>
    <property type="project" value="TreeGrafter"/>
</dbReference>
<evidence type="ECO:0000256" key="5">
    <source>
        <dbReference type="ARBA" id="ARBA00022801"/>
    </source>
</evidence>
<gene>
    <name evidence="9" type="ORF">A3Q56_03712</name>
</gene>
<keyword evidence="5 8" id="KW-0378">Hydrolase</keyword>
<dbReference type="FunFam" id="3.40.50.300:FF:000338">
    <property type="entry name" value="GPN-loop GTPase 2"/>
    <property type="match status" value="1"/>
</dbReference>
<dbReference type="Proteomes" id="UP000078046">
    <property type="component" value="Unassembled WGS sequence"/>
</dbReference>
<keyword evidence="4 8" id="KW-0547">Nucleotide-binding</keyword>
<evidence type="ECO:0000256" key="6">
    <source>
        <dbReference type="ARBA" id="ARBA00023134"/>
    </source>
</evidence>
<dbReference type="InterPro" id="IPR004130">
    <property type="entry name" value="Gpn"/>
</dbReference>
<evidence type="ECO:0000256" key="2">
    <source>
        <dbReference type="ARBA" id="ARBA00005290"/>
    </source>
</evidence>
<reference evidence="9 10" key="1">
    <citation type="submission" date="2016-04" db="EMBL/GenBank/DDBJ databases">
        <title>The genome of Intoshia linei affirms orthonectids as highly simplified spiralians.</title>
        <authorList>
            <person name="Mikhailov K.V."/>
            <person name="Slusarev G.S."/>
            <person name="Nikitin M.A."/>
            <person name="Logacheva M.D."/>
            <person name="Penin A."/>
            <person name="Aleoshin V."/>
            <person name="Panchin Y.V."/>
        </authorList>
    </citation>
    <scope>NUCLEOTIDE SEQUENCE [LARGE SCALE GENOMIC DNA]</scope>
    <source>
        <strain evidence="9">Intl2013</strain>
        <tissue evidence="9">Whole animal</tissue>
    </source>
</reference>
<dbReference type="PANTHER" id="PTHR21231:SF3">
    <property type="entry name" value="GPN-LOOP GTPASE 2"/>
    <property type="match status" value="1"/>
</dbReference>
<comment type="subunit">
    <text evidence="7">Heterodimers with GPN1 or GPN3. Binds to RNA polymerase II (RNAPII).</text>
</comment>
<dbReference type="EMBL" id="LWCA01000422">
    <property type="protein sequence ID" value="OAF68582.1"/>
    <property type="molecule type" value="Genomic_DNA"/>
</dbReference>
<dbReference type="GO" id="GO:0005524">
    <property type="term" value="F:ATP binding"/>
    <property type="evidence" value="ECO:0007669"/>
    <property type="project" value="UniProtKB-KW"/>
</dbReference>
<proteinExistence type="inferred from homology"/>